<organism evidence="1 2">
    <name type="scientific">Streptomyces stelliscabiei</name>
    <dbReference type="NCBI Taxonomy" id="146820"/>
    <lineage>
        <taxon>Bacteria</taxon>
        <taxon>Bacillati</taxon>
        <taxon>Actinomycetota</taxon>
        <taxon>Actinomycetes</taxon>
        <taxon>Kitasatosporales</taxon>
        <taxon>Streptomycetaceae</taxon>
        <taxon>Streptomyces</taxon>
    </lineage>
</organism>
<keyword evidence="2" id="KW-1185">Reference proteome</keyword>
<evidence type="ECO:0000313" key="2">
    <source>
        <dbReference type="Proteomes" id="UP000629287"/>
    </source>
</evidence>
<protein>
    <submittedName>
        <fullName evidence="1">Uncharacterized protein</fullName>
    </submittedName>
</protein>
<evidence type="ECO:0000313" key="1">
    <source>
        <dbReference type="EMBL" id="MBE1603095.1"/>
    </source>
</evidence>
<proteinExistence type="predicted"/>
<reference evidence="1 2" key="1">
    <citation type="submission" date="2020-10" db="EMBL/GenBank/DDBJ databases">
        <title>Sequencing the genomes of 1000 actinobacteria strains.</title>
        <authorList>
            <person name="Klenk H.-P."/>
        </authorList>
    </citation>
    <scope>NUCLEOTIDE SEQUENCE [LARGE SCALE GENOMIC DNA]</scope>
    <source>
        <strain evidence="1 2">DSM 41803</strain>
    </source>
</reference>
<dbReference type="OrthoDB" id="4317518at2"/>
<dbReference type="RefSeq" id="WP_046913087.1">
    <property type="nucleotide sequence ID" value="NZ_JADBGF010000002.1"/>
</dbReference>
<accession>A0A8I0TVA2</accession>
<name>A0A8I0TVA2_9ACTN</name>
<sequence>MDSKAAAVVQGFIALTPTQRDEFVTAVNRYIEGDWLTKDRIRKDSARDWITHVDLGPTSQNCPCCGR</sequence>
<dbReference type="AlphaFoldDB" id="A0A8I0TVA2"/>
<gene>
    <name evidence="1" type="ORF">H4687_009324</name>
</gene>
<dbReference type="EMBL" id="JADBGF010000002">
    <property type="protein sequence ID" value="MBE1603095.1"/>
    <property type="molecule type" value="Genomic_DNA"/>
</dbReference>
<comment type="caution">
    <text evidence="1">The sequence shown here is derived from an EMBL/GenBank/DDBJ whole genome shotgun (WGS) entry which is preliminary data.</text>
</comment>
<dbReference type="GeneID" id="86833610"/>
<dbReference type="Proteomes" id="UP000629287">
    <property type="component" value="Unassembled WGS sequence"/>
</dbReference>